<dbReference type="GO" id="GO:0005829">
    <property type="term" value="C:cytosol"/>
    <property type="evidence" value="ECO:0007669"/>
    <property type="project" value="TreeGrafter"/>
</dbReference>
<reference evidence="7" key="1">
    <citation type="journal article" date="2014" name="Int. J. Syst. Evol. Microbiol.">
        <title>Complete genome sequence of Corynebacterium casei LMG S-19264T (=DSM 44701T), isolated from a smear-ripened cheese.</title>
        <authorList>
            <consortium name="US DOE Joint Genome Institute (JGI-PGF)"/>
            <person name="Walter F."/>
            <person name="Albersmeier A."/>
            <person name="Kalinowski J."/>
            <person name="Ruckert C."/>
        </authorList>
    </citation>
    <scope>NUCLEOTIDE SEQUENCE</scope>
    <source>
        <strain evidence="7">CGMCC 4.7110</strain>
    </source>
</reference>
<dbReference type="Pfam" id="PF00550">
    <property type="entry name" value="PP-binding"/>
    <property type="match status" value="2"/>
</dbReference>
<evidence type="ECO:0000256" key="5">
    <source>
        <dbReference type="SAM" id="MobiDB-lite"/>
    </source>
</evidence>
<dbReference type="FunFam" id="2.30.38.10:FF:000001">
    <property type="entry name" value="Non-ribosomal peptide synthetase PvdI"/>
    <property type="match status" value="1"/>
</dbReference>
<comment type="caution">
    <text evidence="7">The sequence shown here is derived from an EMBL/GenBank/DDBJ whole genome shotgun (WGS) entry which is preliminary data.</text>
</comment>
<dbReference type="PANTHER" id="PTHR45527">
    <property type="entry name" value="NONRIBOSOMAL PEPTIDE SYNTHETASE"/>
    <property type="match status" value="1"/>
</dbReference>
<accession>A0A917XPM5</accession>
<evidence type="ECO:0000259" key="6">
    <source>
        <dbReference type="PROSITE" id="PS50075"/>
    </source>
</evidence>
<dbReference type="FunFam" id="1.10.1200.10:FF:000016">
    <property type="entry name" value="Non-ribosomal peptide synthase"/>
    <property type="match status" value="1"/>
</dbReference>
<dbReference type="Gene3D" id="3.40.50.1820">
    <property type="entry name" value="alpha/beta hydrolase"/>
    <property type="match status" value="1"/>
</dbReference>
<feature type="region of interest" description="Disordered" evidence="5">
    <location>
        <begin position="1064"/>
        <end position="1090"/>
    </location>
</feature>
<dbReference type="InterPro" id="IPR025110">
    <property type="entry name" value="AMP-bd_C"/>
</dbReference>
<dbReference type="Gene3D" id="3.30.300.30">
    <property type="match status" value="1"/>
</dbReference>
<dbReference type="PANTHER" id="PTHR45527:SF1">
    <property type="entry name" value="FATTY ACID SYNTHASE"/>
    <property type="match status" value="1"/>
</dbReference>
<protein>
    <recommendedName>
        <fullName evidence="6">Carrier domain-containing protein</fullName>
    </recommendedName>
</protein>
<dbReference type="Gene3D" id="1.10.1200.10">
    <property type="entry name" value="ACP-like"/>
    <property type="match status" value="1"/>
</dbReference>
<dbReference type="FunFam" id="3.40.50.980:FF:000001">
    <property type="entry name" value="Non-ribosomal peptide synthetase"/>
    <property type="match status" value="1"/>
</dbReference>
<dbReference type="InterPro" id="IPR006162">
    <property type="entry name" value="Ppantetheine_attach_site"/>
</dbReference>
<dbReference type="AlphaFoldDB" id="A0A917XPM5"/>
<evidence type="ECO:0000256" key="1">
    <source>
        <dbReference type="ARBA" id="ARBA00001957"/>
    </source>
</evidence>
<dbReference type="InterPro" id="IPR020845">
    <property type="entry name" value="AMP-binding_CS"/>
</dbReference>
<dbReference type="SUPFAM" id="SSF52777">
    <property type="entry name" value="CoA-dependent acyltransferases"/>
    <property type="match status" value="2"/>
</dbReference>
<dbReference type="Pfam" id="PF00668">
    <property type="entry name" value="Condensation"/>
    <property type="match status" value="1"/>
</dbReference>
<dbReference type="GO" id="GO:0043041">
    <property type="term" value="P:amino acid activation for nonribosomal peptide biosynthetic process"/>
    <property type="evidence" value="ECO:0007669"/>
    <property type="project" value="TreeGrafter"/>
</dbReference>
<dbReference type="Proteomes" id="UP000653411">
    <property type="component" value="Unassembled WGS sequence"/>
</dbReference>
<dbReference type="InterPro" id="IPR036736">
    <property type="entry name" value="ACP-like_sf"/>
</dbReference>
<feature type="region of interest" description="Disordered" evidence="5">
    <location>
        <begin position="500"/>
        <end position="525"/>
    </location>
</feature>
<dbReference type="Gene3D" id="3.40.50.980">
    <property type="match status" value="2"/>
</dbReference>
<dbReference type="InterPro" id="IPR023213">
    <property type="entry name" value="CAT-like_dom_sf"/>
</dbReference>
<feature type="domain" description="Carrier" evidence="6">
    <location>
        <begin position="33"/>
        <end position="107"/>
    </location>
</feature>
<dbReference type="GO" id="GO:0008610">
    <property type="term" value="P:lipid biosynthetic process"/>
    <property type="evidence" value="ECO:0007669"/>
    <property type="project" value="UniProtKB-ARBA"/>
</dbReference>
<gene>
    <name evidence="7" type="ORF">GCM10011578_101000</name>
</gene>
<keyword evidence="3" id="KW-0596">Phosphopantetheine</keyword>
<evidence type="ECO:0000313" key="7">
    <source>
        <dbReference type="EMBL" id="GGN47405.1"/>
    </source>
</evidence>
<dbReference type="CDD" id="cd17646">
    <property type="entry name" value="A_NRPS_AB3403-like"/>
    <property type="match status" value="1"/>
</dbReference>
<dbReference type="GO" id="GO:0072330">
    <property type="term" value="P:monocarboxylic acid biosynthetic process"/>
    <property type="evidence" value="ECO:0007669"/>
    <property type="project" value="UniProtKB-ARBA"/>
</dbReference>
<dbReference type="PROSITE" id="PS00455">
    <property type="entry name" value="AMP_BINDING"/>
    <property type="match status" value="1"/>
</dbReference>
<organism evidence="7 8">
    <name type="scientific">Streptomyces fuscichromogenes</name>
    <dbReference type="NCBI Taxonomy" id="1324013"/>
    <lineage>
        <taxon>Bacteria</taxon>
        <taxon>Bacillati</taxon>
        <taxon>Actinomycetota</taxon>
        <taxon>Actinomycetes</taxon>
        <taxon>Kitasatosporales</taxon>
        <taxon>Streptomycetaceae</taxon>
        <taxon>Streptomyces</taxon>
    </lineage>
</organism>
<dbReference type="InterPro" id="IPR009081">
    <property type="entry name" value="PP-bd_ACP"/>
</dbReference>
<dbReference type="FunFam" id="3.40.50.980:FF:000002">
    <property type="entry name" value="Enterobactin synthetase component F"/>
    <property type="match status" value="1"/>
</dbReference>
<comment type="similarity">
    <text evidence="2">Belongs to the ATP-dependent AMP-binding enzyme family.</text>
</comment>
<keyword evidence="4" id="KW-0597">Phosphoprotein</keyword>
<dbReference type="SUPFAM" id="SSF56801">
    <property type="entry name" value="Acetyl-CoA synthetase-like"/>
    <property type="match status" value="1"/>
</dbReference>
<dbReference type="InterPro" id="IPR045851">
    <property type="entry name" value="AMP-bd_C_sf"/>
</dbReference>
<dbReference type="CDD" id="cd19544">
    <property type="entry name" value="E-C_NRPS"/>
    <property type="match status" value="1"/>
</dbReference>
<dbReference type="Gene3D" id="3.30.559.10">
    <property type="entry name" value="Chloramphenicol acetyltransferase-like domain"/>
    <property type="match status" value="1"/>
</dbReference>
<dbReference type="GO" id="GO:0003824">
    <property type="term" value="F:catalytic activity"/>
    <property type="evidence" value="ECO:0007669"/>
    <property type="project" value="InterPro"/>
</dbReference>
<feature type="compositionally biased region" description="Basic and acidic residues" evidence="5">
    <location>
        <begin position="1066"/>
        <end position="1088"/>
    </location>
</feature>
<dbReference type="Pfam" id="PF00501">
    <property type="entry name" value="AMP-binding"/>
    <property type="match status" value="1"/>
</dbReference>
<name>A0A917XPM5_9ACTN</name>
<dbReference type="PROSITE" id="PS50075">
    <property type="entry name" value="CARRIER"/>
    <property type="match status" value="2"/>
</dbReference>
<evidence type="ECO:0000256" key="2">
    <source>
        <dbReference type="ARBA" id="ARBA00006432"/>
    </source>
</evidence>
<evidence type="ECO:0000256" key="4">
    <source>
        <dbReference type="ARBA" id="ARBA00022553"/>
    </source>
</evidence>
<dbReference type="InterPro" id="IPR001242">
    <property type="entry name" value="Condensation_dom"/>
</dbReference>
<dbReference type="SMART" id="SM00823">
    <property type="entry name" value="PKS_PP"/>
    <property type="match status" value="2"/>
</dbReference>
<dbReference type="Gene3D" id="3.30.559.30">
    <property type="entry name" value="Nonribosomal peptide synthetase, condensation domain"/>
    <property type="match status" value="1"/>
</dbReference>
<dbReference type="FunFam" id="1.10.1200.10:FF:000005">
    <property type="entry name" value="Nonribosomal peptide synthetase 1"/>
    <property type="match status" value="1"/>
</dbReference>
<dbReference type="InterPro" id="IPR020806">
    <property type="entry name" value="PKS_PP-bd"/>
</dbReference>
<reference evidence="7" key="2">
    <citation type="submission" date="2020-09" db="EMBL/GenBank/DDBJ databases">
        <authorList>
            <person name="Sun Q."/>
            <person name="Zhou Y."/>
        </authorList>
    </citation>
    <scope>NUCLEOTIDE SEQUENCE</scope>
    <source>
        <strain evidence="7">CGMCC 4.7110</strain>
    </source>
</reference>
<dbReference type="Pfam" id="PF13193">
    <property type="entry name" value="AMP-binding_C"/>
    <property type="match status" value="1"/>
</dbReference>
<keyword evidence="8" id="KW-1185">Reference proteome</keyword>
<proteinExistence type="inferred from homology"/>
<feature type="domain" description="Carrier" evidence="6">
    <location>
        <begin position="1143"/>
        <end position="1218"/>
    </location>
</feature>
<dbReference type="InterPro" id="IPR000873">
    <property type="entry name" value="AMP-dep_synth/lig_dom"/>
</dbReference>
<comment type="cofactor">
    <cofactor evidence="1">
        <name>pantetheine 4'-phosphate</name>
        <dbReference type="ChEBI" id="CHEBI:47942"/>
    </cofactor>
</comment>
<dbReference type="EMBL" id="BMML01000072">
    <property type="protein sequence ID" value="GGN47405.1"/>
    <property type="molecule type" value="Genomic_DNA"/>
</dbReference>
<dbReference type="InterPro" id="IPR029058">
    <property type="entry name" value="AB_hydrolase_fold"/>
</dbReference>
<evidence type="ECO:0000313" key="8">
    <source>
        <dbReference type="Proteomes" id="UP000653411"/>
    </source>
</evidence>
<dbReference type="GO" id="GO:0017000">
    <property type="term" value="P:antibiotic biosynthetic process"/>
    <property type="evidence" value="ECO:0007669"/>
    <property type="project" value="UniProtKB-ARBA"/>
</dbReference>
<evidence type="ECO:0000256" key="3">
    <source>
        <dbReference type="ARBA" id="ARBA00022450"/>
    </source>
</evidence>
<feature type="region of interest" description="Disordered" evidence="5">
    <location>
        <begin position="1215"/>
        <end position="1235"/>
    </location>
</feature>
<dbReference type="GO" id="GO:0031177">
    <property type="term" value="F:phosphopantetheine binding"/>
    <property type="evidence" value="ECO:0007669"/>
    <property type="project" value="InterPro"/>
</dbReference>
<dbReference type="GO" id="GO:0044550">
    <property type="term" value="P:secondary metabolite biosynthetic process"/>
    <property type="evidence" value="ECO:0007669"/>
    <property type="project" value="UniProtKB-ARBA"/>
</dbReference>
<sequence>MVVLDRLPLSVNGKVDRAALPMPEYGVADSSRGPATVAEEMVCQAFAEVLGLERVGAEDNFFELGGHSLLAVSLLQLLRDRGFGVSVRALFEAPTPAALAMAGAVADVEVPPNGIPHGAEVITPEMLPLVELTRSQVGLICEAVEGGAANVADVYPLAPLQEGIFFHHLLARPGEADVYLTPTVLAFDCRERLDVFVAALQRVVDRHDIHRTALVWEGLPEPVQVVWRRAAVPVTETTLPEGVRGQEAAAHLLNVAGSWMDLRRAPLVRVHVAAEPGSDRWLALVQVHHLLQDHTALEVVMGEVAAFMAGRGDALPAPLPFRDFVAQARLGVPRQKHEEYFTDLLGDVTEPTLPFGLLDAHGDGSGARRARLAVDDGLARRVREATRALGASPATLFHVAWARVLASLSGRSDVVFGTVLLGRMNAGAGAERVPGPFMNTLPVRMDVATPDVLGAVKAMQSQLAGLMVHEHAPLALAQKASGVPPQAPLFTSLLNYRHSARPRRNGGPTGSEGAAGDKSGGGEQRGMQLLFSQDRTNYPVTVSVDDAGVGFWLSVDAVAPGDPELVCGLLEVAVEGLVGVLEGAPETLLREVGVLPGAVRERVVEEWNETGVVVPGLTLPELFGERVAEDPGAVAVVCGDERVTFGELDERASRLAGLLVGRGVGPESVVAVVLERSVDLVVALLGVLKAGAAFLPVDPSYPVERVGFMLGDAGPVCVVTAAGLAGVVPGDLGVPVVCLDDPSVAEGMEGVEGWTESCSGGPGSAAYVIYTSGSTGVPKGVVVSHAGIVNRLLWMQDRFGLDADDVVLQKTSVSFDVSVWELFSPLLSGARLVLARPGAHGDPAYLSEVIRAEGVTTAHFVPSMLDAFVEGGDPAAWGSLRRVVCSGEALSGASAERFARVCDAELYNFYGPTEASVECTAGAWTGESGAVPIGAPIWNMRVFVLDGLMQPVPPGAVGELFIAGVGLARGYHGRTALTAERFVACPFGAPGERMYRTGDLVRWTADGQVVFVGRADDQVKVRGFRIEPAEIEAVLTAHPDVAQAVVTTRDDLPGGHRLVAYIVPDDGNRGGDHDGDHGGEGHASREDQEPFADLRAYTAGRLPGYMVPAVFVSLPELPLTVNGKLDRAALPEPRRAAAGAGREPATREERLLCEAFAEVLGLERVGADDDFFDLGGHSLLATRLVSQVRAVLGAEVGVRMLYEAPSPAALAARLESERKPVRPALRPMRREKEAE</sequence>
<dbReference type="NCBIfam" id="TIGR01733">
    <property type="entry name" value="AA-adenyl-dom"/>
    <property type="match status" value="1"/>
</dbReference>
<dbReference type="FunFam" id="3.40.50.12780:FF:000012">
    <property type="entry name" value="Non-ribosomal peptide synthetase"/>
    <property type="match status" value="1"/>
</dbReference>
<dbReference type="InterPro" id="IPR010071">
    <property type="entry name" value="AA_adenyl_dom"/>
</dbReference>
<dbReference type="FunFam" id="3.30.300.30:FF:000010">
    <property type="entry name" value="Enterobactin synthetase component F"/>
    <property type="match status" value="1"/>
</dbReference>
<dbReference type="SUPFAM" id="SSF47336">
    <property type="entry name" value="ACP-like"/>
    <property type="match status" value="2"/>
</dbReference>
<dbReference type="Gene3D" id="2.30.38.10">
    <property type="entry name" value="Luciferase, Domain 3"/>
    <property type="match status" value="1"/>
</dbReference>
<dbReference type="PROSITE" id="PS00012">
    <property type="entry name" value="PHOSPHOPANTETHEINE"/>
    <property type="match status" value="1"/>
</dbReference>